<evidence type="ECO:0000313" key="2">
    <source>
        <dbReference type="EMBL" id="MPC77168.1"/>
    </source>
</evidence>
<protein>
    <submittedName>
        <fullName evidence="2">Calbindin-32</fullName>
    </submittedName>
</protein>
<keyword evidence="1" id="KW-0812">Transmembrane</keyword>
<reference evidence="2 3" key="1">
    <citation type="submission" date="2019-05" db="EMBL/GenBank/DDBJ databases">
        <title>Another draft genome of Portunus trituberculatus and its Hox gene families provides insights of decapod evolution.</title>
        <authorList>
            <person name="Jeong J.-H."/>
            <person name="Song I."/>
            <person name="Kim S."/>
            <person name="Choi T."/>
            <person name="Kim D."/>
            <person name="Ryu S."/>
            <person name="Kim W."/>
        </authorList>
    </citation>
    <scope>NUCLEOTIDE SEQUENCE [LARGE SCALE GENOMIC DNA]</scope>
    <source>
        <tissue evidence="2">Muscle</tissue>
    </source>
</reference>
<organism evidence="2 3">
    <name type="scientific">Portunus trituberculatus</name>
    <name type="common">Swimming crab</name>
    <name type="synonym">Neptunus trituberculatus</name>
    <dbReference type="NCBI Taxonomy" id="210409"/>
    <lineage>
        <taxon>Eukaryota</taxon>
        <taxon>Metazoa</taxon>
        <taxon>Ecdysozoa</taxon>
        <taxon>Arthropoda</taxon>
        <taxon>Crustacea</taxon>
        <taxon>Multicrustacea</taxon>
        <taxon>Malacostraca</taxon>
        <taxon>Eumalacostraca</taxon>
        <taxon>Eucarida</taxon>
        <taxon>Decapoda</taxon>
        <taxon>Pleocyemata</taxon>
        <taxon>Brachyura</taxon>
        <taxon>Eubrachyura</taxon>
        <taxon>Portunoidea</taxon>
        <taxon>Portunidae</taxon>
        <taxon>Portuninae</taxon>
        <taxon>Portunus</taxon>
    </lineage>
</organism>
<keyword evidence="1" id="KW-1133">Transmembrane helix</keyword>
<accession>A0A5B7I8G3</accession>
<proteinExistence type="predicted"/>
<dbReference type="Gene3D" id="1.10.238.10">
    <property type="entry name" value="EF-hand"/>
    <property type="match status" value="1"/>
</dbReference>
<comment type="caution">
    <text evidence="2">The sequence shown here is derived from an EMBL/GenBank/DDBJ whole genome shotgun (WGS) entry which is preliminary data.</text>
</comment>
<name>A0A5B7I8G3_PORTR</name>
<evidence type="ECO:0000256" key="1">
    <source>
        <dbReference type="SAM" id="Phobius"/>
    </source>
</evidence>
<keyword evidence="1" id="KW-0472">Membrane</keyword>
<sequence length="150" mass="16749">MVQKELDTDNTSQRLACRQVQRRGLQRPAIPPSILPRPDTTLFAYRKNRFVSFLCIYWQLMSLPHLLFFSVSKTTLPLAHKGRPELLYPEGALLGDGNGYIEGSELDGFLKEFVSSVNTNDSGSEVSRQVVAGTGRVSGRPFLARRSGCF</sequence>
<dbReference type="Proteomes" id="UP000324222">
    <property type="component" value="Unassembled WGS sequence"/>
</dbReference>
<dbReference type="AlphaFoldDB" id="A0A5B7I8G3"/>
<feature type="transmembrane region" description="Helical" evidence="1">
    <location>
        <begin position="50"/>
        <end position="71"/>
    </location>
</feature>
<evidence type="ECO:0000313" key="3">
    <source>
        <dbReference type="Proteomes" id="UP000324222"/>
    </source>
</evidence>
<keyword evidence="3" id="KW-1185">Reference proteome</keyword>
<gene>
    <name evidence="2" type="primary">Cbp53E_0</name>
    <name evidence="2" type="ORF">E2C01_071615</name>
</gene>
<dbReference type="EMBL" id="VSRR010045181">
    <property type="protein sequence ID" value="MPC77168.1"/>
    <property type="molecule type" value="Genomic_DNA"/>
</dbReference>